<dbReference type="GO" id="GO:0008270">
    <property type="term" value="F:zinc ion binding"/>
    <property type="evidence" value="ECO:0007669"/>
    <property type="project" value="UniProtKB-KW"/>
</dbReference>
<keyword evidence="3" id="KW-0862">Zinc</keyword>
<dbReference type="OrthoDB" id="4822at2759"/>
<organism evidence="8 9">
    <name type="scientific">Crepidotus variabilis</name>
    <dbReference type="NCBI Taxonomy" id="179855"/>
    <lineage>
        <taxon>Eukaryota</taxon>
        <taxon>Fungi</taxon>
        <taxon>Dikarya</taxon>
        <taxon>Basidiomycota</taxon>
        <taxon>Agaricomycotina</taxon>
        <taxon>Agaricomycetes</taxon>
        <taxon>Agaricomycetidae</taxon>
        <taxon>Agaricales</taxon>
        <taxon>Agaricineae</taxon>
        <taxon>Crepidotaceae</taxon>
        <taxon>Crepidotus</taxon>
    </lineage>
</organism>
<keyword evidence="2 4" id="KW-0863">Zinc-finger</keyword>
<gene>
    <name evidence="8" type="ORF">CPB83DRAFT_20011</name>
</gene>
<dbReference type="AlphaFoldDB" id="A0A9P6EUG1"/>
<feature type="region of interest" description="Disordered" evidence="5">
    <location>
        <begin position="1"/>
        <end position="64"/>
    </location>
</feature>
<sequence length="465" mass="50863">MSEKMIARWNAIPLDRPEESSSLKRRRNEDQQDSDDDISLISRSPSPRPGDAMDVDQKSLGKYDEYHHGSAREVITVETKLKSTNKGFELLSKFGWKEGQPVGLDPEGRTEPVPFYVKSDLTGLGKVSQDVEMIETTVSQRRGLDSERQQRETEEQRRAREDIVARKSALEAEISSTLRAFYCELCDKQFKNVAQYDEHTNSYAHHHKVRYRDMQANIRIKPQAEIDKRKEKERKREEKELRKIAAAQGIKMAKVPASSTTATVEPVQPTKSTLPVMDIDAAPAEPKKGWATILNPPESTTSSGSGFRNSGWATVGSSSLAPPPPSDPAPPPPPSEAPPAPPSNSMPSQTPSFRNAGWTTLDTASAPPKPSQAPNPSLPGGNSWSQVGASSNQPTSGSWSRSSFVSAQAPLCPPLPDSTARPALTSSTPGFAPVLIPQNPSTSASEPPPVRSNWQQFQKGAGRRK</sequence>
<feature type="compositionally biased region" description="Polar residues" evidence="5">
    <location>
        <begin position="378"/>
        <end position="406"/>
    </location>
</feature>
<dbReference type="InterPro" id="IPR000467">
    <property type="entry name" value="G_patch_dom"/>
</dbReference>
<keyword evidence="1" id="KW-0479">Metal-binding</keyword>
<feature type="compositionally biased region" description="Basic and acidic residues" evidence="5">
    <location>
        <begin position="15"/>
        <end position="30"/>
    </location>
</feature>
<dbReference type="PROSITE" id="PS50174">
    <property type="entry name" value="G_PATCH"/>
    <property type="match status" value="1"/>
</dbReference>
<feature type="domain" description="G-patch" evidence="7">
    <location>
        <begin position="83"/>
        <end position="129"/>
    </location>
</feature>
<protein>
    <recommendedName>
        <fullName evidence="10">G-patch domain-containing protein</fullName>
    </recommendedName>
</protein>
<name>A0A9P6EUG1_9AGAR</name>
<feature type="compositionally biased region" description="Pro residues" evidence="5">
    <location>
        <begin position="321"/>
        <end position="344"/>
    </location>
</feature>
<dbReference type="Pfam" id="PF01585">
    <property type="entry name" value="G-patch"/>
    <property type="match status" value="1"/>
</dbReference>
<evidence type="ECO:0000256" key="1">
    <source>
        <dbReference type="ARBA" id="ARBA00022723"/>
    </source>
</evidence>
<feature type="compositionally biased region" description="Basic and acidic residues" evidence="5">
    <location>
        <begin position="55"/>
        <end position="64"/>
    </location>
</feature>
<dbReference type="SMART" id="SM00451">
    <property type="entry name" value="ZnF_U1"/>
    <property type="match status" value="1"/>
</dbReference>
<proteinExistence type="predicted"/>
<reference evidence="8" key="1">
    <citation type="submission" date="2020-11" db="EMBL/GenBank/DDBJ databases">
        <authorList>
            <consortium name="DOE Joint Genome Institute"/>
            <person name="Ahrendt S."/>
            <person name="Riley R."/>
            <person name="Andreopoulos W."/>
            <person name="Labutti K."/>
            <person name="Pangilinan J."/>
            <person name="Ruiz-Duenas F.J."/>
            <person name="Barrasa J.M."/>
            <person name="Sanchez-Garcia M."/>
            <person name="Camarero S."/>
            <person name="Miyauchi S."/>
            <person name="Serrano A."/>
            <person name="Linde D."/>
            <person name="Babiker R."/>
            <person name="Drula E."/>
            <person name="Ayuso-Fernandez I."/>
            <person name="Pacheco R."/>
            <person name="Padilla G."/>
            <person name="Ferreira P."/>
            <person name="Barriuso J."/>
            <person name="Kellner H."/>
            <person name="Castanera R."/>
            <person name="Alfaro M."/>
            <person name="Ramirez L."/>
            <person name="Pisabarro A.G."/>
            <person name="Kuo A."/>
            <person name="Tritt A."/>
            <person name="Lipzen A."/>
            <person name="He G."/>
            <person name="Yan M."/>
            <person name="Ng V."/>
            <person name="Cullen D."/>
            <person name="Martin F."/>
            <person name="Rosso M.-N."/>
            <person name="Henrissat B."/>
            <person name="Hibbett D."/>
            <person name="Martinez A.T."/>
            <person name="Grigoriev I.V."/>
        </authorList>
    </citation>
    <scope>NUCLEOTIDE SEQUENCE</scope>
    <source>
        <strain evidence="8">CBS 506.95</strain>
    </source>
</reference>
<dbReference type="InterPro" id="IPR003604">
    <property type="entry name" value="Matrin/U1-like-C_Znf_C2H2"/>
</dbReference>
<feature type="region of interest" description="Disordered" evidence="5">
    <location>
        <begin position="251"/>
        <end position="465"/>
    </location>
</feature>
<feature type="compositionally biased region" description="Polar residues" evidence="5">
    <location>
        <begin position="257"/>
        <end position="273"/>
    </location>
</feature>
<feature type="compositionally biased region" description="Basic and acidic residues" evidence="5">
    <location>
        <begin position="142"/>
        <end position="159"/>
    </location>
</feature>
<feature type="domain" description="C2H2-type" evidence="6">
    <location>
        <begin position="181"/>
        <end position="205"/>
    </location>
</feature>
<evidence type="ECO:0008006" key="10">
    <source>
        <dbReference type="Google" id="ProtNLM"/>
    </source>
</evidence>
<evidence type="ECO:0000256" key="5">
    <source>
        <dbReference type="SAM" id="MobiDB-lite"/>
    </source>
</evidence>
<dbReference type="PROSITE" id="PS00028">
    <property type="entry name" value="ZINC_FINGER_C2H2_1"/>
    <property type="match status" value="1"/>
</dbReference>
<feature type="compositionally biased region" description="Pro residues" evidence="5">
    <location>
        <begin position="367"/>
        <end position="377"/>
    </location>
</feature>
<comment type="caution">
    <text evidence="8">The sequence shown here is derived from an EMBL/GenBank/DDBJ whole genome shotgun (WGS) entry which is preliminary data.</text>
</comment>
<dbReference type="InterPro" id="IPR013087">
    <property type="entry name" value="Znf_C2H2_type"/>
</dbReference>
<accession>A0A9P6EUG1</accession>
<dbReference type="GO" id="GO:0003676">
    <property type="term" value="F:nucleic acid binding"/>
    <property type="evidence" value="ECO:0007669"/>
    <property type="project" value="InterPro"/>
</dbReference>
<evidence type="ECO:0000256" key="2">
    <source>
        <dbReference type="ARBA" id="ARBA00022771"/>
    </source>
</evidence>
<evidence type="ECO:0000313" key="9">
    <source>
        <dbReference type="Proteomes" id="UP000807306"/>
    </source>
</evidence>
<evidence type="ECO:0000259" key="6">
    <source>
        <dbReference type="PROSITE" id="PS50157"/>
    </source>
</evidence>
<dbReference type="PROSITE" id="PS50157">
    <property type="entry name" value="ZINC_FINGER_C2H2_2"/>
    <property type="match status" value="1"/>
</dbReference>
<dbReference type="Proteomes" id="UP000807306">
    <property type="component" value="Unassembled WGS sequence"/>
</dbReference>
<evidence type="ECO:0000313" key="8">
    <source>
        <dbReference type="EMBL" id="KAF9535566.1"/>
    </source>
</evidence>
<dbReference type="Pfam" id="PF12171">
    <property type="entry name" value="zf-C2H2_jaz"/>
    <property type="match status" value="1"/>
</dbReference>
<evidence type="ECO:0000259" key="7">
    <source>
        <dbReference type="PROSITE" id="PS50174"/>
    </source>
</evidence>
<evidence type="ECO:0000256" key="4">
    <source>
        <dbReference type="PROSITE-ProRule" id="PRU00042"/>
    </source>
</evidence>
<dbReference type="InterPro" id="IPR022755">
    <property type="entry name" value="Znf_C2H2_jaz"/>
</dbReference>
<dbReference type="InterPro" id="IPR036236">
    <property type="entry name" value="Znf_C2H2_sf"/>
</dbReference>
<dbReference type="EMBL" id="MU157824">
    <property type="protein sequence ID" value="KAF9535566.1"/>
    <property type="molecule type" value="Genomic_DNA"/>
</dbReference>
<dbReference type="PANTHER" id="PTHR47251">
    <property type="entry name" value="FINGER DOMAIN PROTEIN, PUTATIVE (AFU_ORTHOLOGUE AFUA_3G04180)-RELATED"/>
    <property type="match status" value="1"/>
</dbReference>
<dbReference type="SUPFAM" id="SSF57667">
    <property type="entry name" value="beta-beta-alpha zinc fingers"/>
    <property type="match status" value="1"/>
</dbReference>
<feature type="region of interest" description="Disordered" evidence="5">
    <location>
        <begin position="139"/>
        <end position="159"/>
    </location>
</feature>
<keyword evidence="9" id="KW-1185">Reference proteome</keyword>
<dbReference type="PANTHER" id="PTHR47251:SF1">
    <property type="entry name" value="FINGER DOMAIN PROTEIN, PUTATIVE (AFU_ORTHOLOGUE AFUA_3G04180)-RELATED"/>
    <property type="match status" value="1"/>
</dbReference>
<feature type="compositionally biased region" description="Polar residues" evidence="5">
    <location>
        <begin position="297"/>
        <end position="316"/>
    </location>
</feature>
<dbReference type="SMART" id="SM00443">
    <property type="entry name" value="G_patch"/>
    <property type="match status" value="1"/>
</dbReference>
<evidence type="ECO:0000256" key="3">
    <source>
        <dbReference type="ARBA" id="ARBA00022833"/>
    </source>
</evidence>
<feature type="compositionally biased region" description="Polar residues" evidence="5">
    <location>
        <begin position="349"/>
        <end position="363"/>
    </location>
</feature>